<protein>
    <submittedName>
        <fullName evidence="1">Uncharacterized protein</fullName>
    </submittedName>
</protein>
<proteinExistence type="predicted"/>
<organism evidence="1">
    <name type="scientific">Siphoviridae sp. ctRCE13</name>
    <dbReference type="NCBI Taxonomy" id="2826332"/>
    <lineage>
        <taxon>Viruses</taxon>
        <taxon>Duplodnaviria</taxon>
        <taxon>Heunggongvirae</taxon>
        <taxon>Uroviricota</taxon>
        <taxon>Caudoviricetes</taxon>
    </lineage>
</organism>
<sequence>MEDYIENDEEGNIFELIAEECYYDDLREER</sequence>
<reference evidence="1" key="1">
    <citation type="journal article" date="2021" name="Proc. Natl. Acad. Sci. U.S.A.">
        <title>A Catalog of Tens of Thousands of Viruses from Human Metagenomes Reveals Hidden Associations with Chronic Diseases.</title>
        <authorList>
            <person name="Tisza M.J."/>
            <person name="Buck C.B."/>
        </authorList>
    </citation>
    <scope>NUCLEOTIDE SEQUENCE</scope>
    <source>
        <strain evidence="1">CtRCE13</strain>
    </source>
</reference>
<accession>A0A8S5QPB9</accession>
<evidence type="ECO:0000313" key="1">
    <source>
        <dbReference type="EMBL" id="DAE21111.1"/>
    </source>
</evidence>
<dbReference type="EMBL" id="BK015707">
    <property type="protein sequence ID" value="DAE21111.1"/>
    <property type="molecule type" value="Genomic_DNA"/>
</dbReference>
<name>A0A8S5QPB9_9CAUD</name>